<dbReference type="AlphaFoldDB" id="X7RYB6"/>
<accession>X7RYB6</accession>
<dbReference type="PATRIC" id="fig|1357398.3.peg.1704"/>
<proteinExistence type="predicted"/>
<name>X7RYB6_FUSNU</name>
<dbReference type="EMBL" id="JAOZ01000013">
    <property type="protein sequence ID" value="ETZ25697.1"/>
    <property type="molecule type" value="Genomic_DNA"/>
</dbReference>
<sequence>MFNIFNFFKKKSNPLYDTYKPFLFDEKHVWLNSEGWYKLIHYLFDDKIKDEFNLIPIKNGCWADTYNDGRRIVISLFHINTSFATFKWGWNFEYIPHYTSKITWCRTDKSIYTHTFELSPKFINRKGDNYTVFGKFESKYKNNSEGFQKFVSDHLKVWDTLHEAIVEYYNATSTYEKMLNRLEEKQKDGYYSFILPTNSIIYAFIKKYIHSIEAEEDFQKILFVDEKVKEAYYKAFTKIK</sequence>
<dbReference type="HOGENOM" id="CLU_1164542_0_0_0"/>
<protein>
    <recommendedName>
        <fullName evidence="2">DUF4304 domain-containing protein</fullName>
    </recommendedName>
</protein>
<gene>
    <name evidence="1" type="ORF">HMPREF2085_01719</name>
</gene>
<evidence type="ECO:0000313" key="1">
    <source>
        <dbReference type="EMBL" id="ETZ25697.1"/>
    </source>
</evidence>
<organism evidence="1">
    <name type="scientific">Fusobacterium nucleatum 13_3C</name>
    <dbReference type="NCBI Taxonomy" id="1357398"/>
    <lineage>
        <taxon>Bacteria</taxon>
        <taxon>Fusobacteriati</taxon>
        <taxon>Fusobacteriota</taxon>
        <taxon>Fusobacteriia</taxon>
        <taxon>Fusobacteriales</taxon>
        <taxon>Fusobacteriaceae</taxon>
        <taxon>Fusobacterium</taxon>
    </lineage>
</organism>
<comment type="caution">
    <text evidence="1">The sequence shown here is derived from an EMBL/GenBank/DDBJ whole genome shotgun (WGS) entry which is preliminary data.</text>
</comment>
<evidence type="ECO:0008006" key="2">
    <source>
        <dbReference type="Google" id="ProtNLM"/>
    </source>
</evidence>
<reference evidence="1" key="1">
    <citation type="submission" date="2014-01" db="EMBL/GenBank/DDBJ databases">
        <title>The Genome Sequence of Fusobacterium nucleatum 13_3C.</title>
        <authorList>
            <consortium name="The Broad Institute Genomics Platform"/>
            <person name="Earl A."/>
            <person name="Allen-Vercoe E."/>
            <person name="Daigneault M."/>
            <person name="Young S.K."/>
            <person name="Zeng Q."/>
            <person name="Gargeya S."/>
            <person name="Fitzgerald M."/>
            <person name="Abouelleil A."/>
            <person name="Alvarado L."/>
            <person name="Chapman S.B."/>
            <person name="Gainer-Dewar J."/>
            <person name="Goldberg J."/>
            <person name="Griggs A."/>
            <person name="Gujja S."/>
            <person name="Hansen M."/>
            <person name="Howarth C."/>
            <person name="Imamovic A."/>
            <person name="Ireland A."/>
            <person name="Larimer J."/>
            <person name="McCowan C."/>
            <person name="Murphy C."/>
            <person name="Pearson M."/>
            <person name="Poon T.W."/>
            <person name="Priest M."/>
            <person name="Roberts A."/>
            <person name="Saif S."/>
            <person name="Shea T."/>
            <person name="Sykes S."/>
            <person name="Wortman J."/>
            <person name="Nusbaum C."/>
            <person name="Birren B."/>
        </authorList>
    </citation>
    <scope>NUCLEOTIDE SEQUENCE [LARGE SCALE GENOMIC DNA]</scope>
    <source>
        <strain evidence="1">13_3C</strain>
    </source>
</reference>